<dbReference type="RefSeq" id="WP_172175039.1">
    <property type="nucleotide sequence ID" value="NZ_WOEZ01000215.1"/>
</dbReference>
<keyword evidence="3" id="KW-1185">Reference proteome</keyword>
<evidence type="ECO:0000313" key="3">
    <source>
        <dbReference type="Proteomes" id="UP000655523"/>
    </source>
</evidence>
<sequence length="151" mass="16850">MNQHPMAQLWVKNPEPHITAFTPAQLKQEALAKAMSALSGKRISGIQATAIEVALNMGVAPQKELLQRILGASRSRSRWAANGNAPSAGARAIRRRSGRRRSGRRATSVATRRRLRSRHIQREHLIERPLPGDQTNVDQIVAGHLQARWRH</sequence>
<feature type="region of interest" description="Disordered" evidence="1">
    <location>
        <begin position="79"/>
        <end position="115"/>
    </location>
</feature>
<name>A0A972NXT1_9BURK</name>
<dbReference type="Proteomes" id="UP000655523">
    <property type="component" value="Unassembled WGS sequence"/>
</dbReference>
<proteinExistence type="predicted"/>
<evidence type="ECO:0000313" key="2">
    <source>
        <dbReference type="EMBL" id="NPT60334.1"/>
    </source>
</evidence>
<feature type="compositionally biased region" description="Basic residues" evidence="1">
    <location>
        <begin position="92"/>
        <end position="104"/>
    </location>
</feature>
<protein>
    <submittedName>
        <fullName evidence="2">Uncharacterized protein</fullName>
    </submittedName>
</protein>
<dbReference type="AlphaFoldDB" id="A0A972NXT1"/>
<comment type="caution">
    <text evidence="2">The sequence shown here is derived from an EMBL/GenBank/DDBJ whole genome shotgun (WGS) entry which is preliminary data.</text>
</comment>
<evidence type="ECO:0000256" key="1">
    <source>
        <dbReference type="SAM" id="MobiDB-lite"/>
    </source>
</evidence>
<organism evidence="2 3">
    <name type="scientific">Paraburkholderia elongata</name>
    <dbReference type="NCBI Taxonomy" id="2675747"/>
    <lineage>
        <taxon>Bacteria</taxon>
        <taxon>Pseudomonadati</taxon>
        <taxon>Pseudomonadota</taxon>
        <taxon>Betaproteobacteria</taxon>
        <taxon>Burkholderiales</taxon>
        <taxon>Burkholderiaceae</taxon>
        <taxon>Paraburkholderia</taxon>
    </lineage>
</organism>
<gene>
    <name evidence="2" type="ORF">GNZ13_38705</name>
</gene>
<reference evidence="2 3" key="1">
    <citation type="submission" date="2019-11" db="EMBL/GenBank/DDBJ databases">
        <title>Metabolism of dissolved organic matter in forest soils.</title>
        <authorList>
            <person name="Cyle K.T."/>
            <person name="Wilhelm R.C."/>
            <person name="Martinez C.E."/>
        </authorList>
    </citation>
    <scope>NUCLEOTIDE SEQUENCE [LARGE SCALE GENOMIC DNA]</scope>
    <source>
        <strain evidence="2 3">5N</strain>
    </source>
</reference>
<accession>A0A972NXT1</accession>
<dbReference type="EMBL" id="WOEZ01000215">
    <property type="protein sequence ID" value="NPT60334.1"/>
    <property type="molecule type" value="Genomic_DNA"/>
</dbReference>